<name>A0AAV6WFP0_9LAMI</name>
<evidence type="ECO:0000256" key="17">
    <source>
        <dbReference type="ARBA" id="ARBA00023180"/>
    </source>
</evidence>
<keyword evidence="14 21" id="KW-1133">Transmembrane helix</keyword>
<dbReference type="SMART" id="SM00369">
    <property type="entry name" value="LRR_TYP"/>
    <property type="match status" value="10"/>
</dbReference>
<keyword evidence="9" id="KW-0732">Signal</keyword>
<dbReference type="SUPFAM" id="SSF52058">
    <property type="entry name" value="L domain-like"/>
    <property type="match status" value="2"/>
</dbReference>
<keyword evidence="24" id="KW-1185">Reference proteome</keyword>
<dbReference type="PANTHER" id="PTHR27000:SF800">
    <property type="entry name" value="OS11G0197000 PROTEIN"/>
    <property type="match status" value="1"/>
</dbReference>
<dbReference type="Gene3D" id="1.10.510.10">
    <property type="entry name" value="Transferase(Phosphotransferase) domain 1"/>
    <property type="match status" value="1"/>
</dbReference>
<evidence type="ECO:0000256" key="3">
    <source>
        <dbReference type="ARBA" id="ARBA00012513"/>
    </source>
</evidence>
<keyword evidence="7" id="KW-0808">Transferase</keyword>
<dbReference type="GO" id="GO:0005886">
    <property type="term" value="C:plasma membrane"/>
    <property type="evidence" value="ECO:0007669"/>
    <property type="project" value="UniProtKB-SubCell"/>
</dbReference>
<keyword evidence="13 20" id="KW-0067">ATP-binding</keyword>
<keyword evidence="4" id="KW-1003">Cell membrane</keyword>
<evidence type="ECO:0000256" key="21">
    <source>
        <dbReference type="SAM" id="Phobius"/>
    </source>
</evidence>
<feature type="domain" description="Protein kinase" evidence="22">
    <location>
        <begin position="943"/>
        <end position="1219"/>
    </location>
</feature>
<dbReference type="SUPFAM" id="SSF56112">
    <property type="entry name" value="Protein kinase-like (PK-like)"/>
    <property type="match status" value="1"/>
</dbReference>
<comment type="caution">
    <text evidence="23">The sequence shown here is derived from an EMBL/GenBank/DDBJ whole genome shotgun (WGS) entry which is preliminary data.</text>
</comment>
<dbReference type="InterPro" id="IPR011009">
    <property type="entry name" value="Kinase-like_dom_sf"/>
</dbReference>
<evidence type="ECO:0000256" key="5">
    <source>
        <dbReference type="ARBA" id="ARBA00022527"/>
    </source>
</evidence>
<reference evidence="23" key="1">
    <citation type="submission" date="2019-10" db="EMBL/GenBank/DDBJ databases">
        <authorList>
            <person name="Zhang R."/>
            <person name="Pan Y."/>
            <person name="Wang J."/>
            <person name="Ma R."/>
            <person name="Yu S."/>
        </authorList>
    </citation>
    <scope>NUCLEOTIDE SEQUENCE</scope>
    <source>
        <strain evidence="23">LA-IB0</strain>
        <tissue evidence="23">Leaf</tissue>
    </source>
</reference>
<dbReference type="GO" id="GO:0051707">
    <property type="term" value="P:response to other organism"/>
    <property type="evidence" value="ECO:0007669"/>
    <property type="project" value="UniProtKB-ARBA"/>
</dbReference>
<comment type="subcellular location">
    <subcellularLocation>
        <location evidence="1">Cell membrane</location>
        <topology evidence="1">Single-pass type I membrane protein</topology>
    </subcellularLocation>
</comment>
<evidence type="ECO:0000259" key="22">
    <source>
        <dbReference type="PROSITE" id="PS50011"/>
    </source>
</evidence>
<dbReference type="EC" id="2.7.11.1" evidence="3"/>
<dbReference type="InterPro" id="IPR013210">
    <property type="entry name" value="LRR_N_plant-typ"/>
</dbReference>
<gene>
    <name evidence="23" type="ORF">BUALT_Bualt14G0025500</name>
</gene>
<keyword evidence="16" id="KW-0675">Receptor</keyword>
<dbReference type="InterPro" id="IPR001245">
    <property type="entry name" value="Ser-Thr/Tyr_kinase_cat_dom"/>
</dbReference>
<dbReference type="Pfam" id="PF08263">
    <property type="entry name" value="LRRNT_2"/>
    <property type="match status" value="1"/>
</dbReference>
<evidence type="ECO:0000256" key="1">
    <source>
        <dbReference type="ARBA" id="ARBA00004251"/>
    </source>
</evidence>
<evidence type="ECO:0000256" key="7">
    <source>
        <dbReference type="ARBA" id="ARBA00022679"/>
    </source>
</evidence>
<dbReference type="GO" id="GO:0004674">
    <property type="term" value="F:protein serine/threonine kinase activity"/>
    <property type="evidence" value="ECO:0007669"/>
    <property type="project" value="UniProtKB-KW"/>
</dbReference>
<evidence type="ECO:0000256" key="6">
    <source>
        <dbReference type="ARBA" id="ARBA00022614"/>
    </source>
</evidence>
<feature type="binding site" evidence="20">
    <location>
        <position position="971"/>
    </location>
    <ligand>
        <name>ATP</name>
        <dbReference type="ChEBI" id="CHEBI:30616"/>
    </ligand>
</feature>
<keyword evidence="11 20" id="KW-0547">Nucleotide-binding</keyword>
<dbReference type="Gene3D" id="3.30.200.20">
    <property type="entry name" value="Phosphorylase Kinase, domain 1"/>
    <property type="match status" value="1"/>
</dbReference>
<dbReference type="GO" id="GO:0005524">
    <property type="term" value="F:ATP binding"/>
    <property type="evidence" value="ECO:0007669"/>
    <property type="project" value="UniProtKB-UniRule"/>
</dbReference>
<evidence type="ECO:0000256" key="12">
    <source>
        <dbReference type="ARBA" id="ARBA00022777"/>
    </source>
</evidence>
<sequence>MTEILVRWKSCCVFVTTMLVCFVYPLSTGDILLGDMQLLKDLRDSFIDRRDVISSSWFDSGNYPCNWSGIKCDDGLLFVSQIDLQCSSLSPLNLPFPRLITRFTSLKHLNLSHCAITGSLPSTIGELTKLEEFSLHSNSFSGNLPEELGNLQLMQSLDISNNVFSGNLPSSLANLTSLLFFTARHNRLTGLLPPEIGKLRKLQILDLAWTSLTGNVPPAIGNLKDLTVLDLQNCRFTGNIPNEISTLINLTYLNLAQNDFDGELPSGIGNLLNLVYLIAPSCGLIGPIPSPLGNCKKLKIIDLSFNLFDGPLPDGLAGLESVSSFLLDSNRLSGPIPVWISNWKQVQSIVLSQNIFSGPLPPLDLPLLSLLDVSANMLSGELSAQMCNAPSLANLMLSRNNFSGSINGIFKRCLNLTDLILSENNISGEIPGYLGELGLITLELSKNKLSGNIPDQLWKSKTLMAISLNDNLLRGALSVAVVSNLERLQLDNNLFGGSIPAGIGKLKNLTNLSLHGNKLSGDIPSELFECTNLVSLDLGANRLTGKIPRTISKLKLLDNLVLSNNQLSGPIPEEICSGFQKVPLPDSEYTQHYGMLDLSYNELEGPIPPSIKHCFVLKELLLKGNKLNGSIPEEIALLANLTLLDLSFNSFSGSVVPQLFSMMNLQGLILSHNQLKGSIPDVVWPTSTSLTKLDLSNNWLGGPLPPSLFSVKSLTYLDVSMNSLSSPLFVDLKNNSALLVLNASNNQLCGTLDESVSNLASLSVLDLHNNTFTGSLPASLSNLAALTYLDLSQNKFQDSFPCNICTIQGLIFANFSSNSFNEHFPGSCIDAKPCILGLPFLSSRRDSLSTPILSHASILGVAIGATVIFLILLIGLLTWKVLRQDNIIVDNAKGMLVMTPEPTSSEGLLGKRLKEPLSINIATFQHSLLRIKAADILSATENFSKSYIIGDGGFGTVYRASLPEGRIIAIKRLNGGHLHGEREFLAEMETIGKVKHENLVALLGYCVFADERFLIYEYMENGSLDFWLKNQEDAVEALDWPTRLKICLGSARGLAFLHHGFVPHIIHRDIKSSNILLDRNFEARVSDFGLARIISACESHISTVLAGTFGYIPPEYGQAMVATTKGDVYSFGVVMLELVTGRAPVGQADVEGGNLVGWVRWMAAKGRKDEIVDQSICDSTVYLDQMMRVLYIAKSCTHDEPWMRPTMLQVVKLLKQAKN</sequence>
<dbReference type="PROSITE" id="PS50011">
    <property type="entry name" value="PROTEIN_KINASE_DOM"/>
    <property type="match status" value="1"/>
</dbReference>
<evidence type="ECO:0000313" key="23">
    <source>
        <dbReference type="EMBL" id="KAG8369554.1"/>
    </source>
</evidence>
<dbReference type="AlphaFoldDB" id="A0AAV6WFP0"/>
<dbReference type="Pfam" id="PF13855">
    <property type="entry name" value="LRR_8"/>
    <property type="match status" value="1"/>
</dbReference>
<evidence type="ECO:0000256" key="10">
    <source>
        <dbReference type="ARBA" id="ARBA00022737"/>
    </source>
</evidence>
<keyword evidence="6" id="KW-0433">Leucine-rich repeat</keyword>
<dbReference type="FunFam" id="1.10.510.10:FF:000309">
    <property type="entry name" value="Leucine-rich repeat receptor-like protein kinase"/>
    <property type="match status" value="1"/>
</dbReference>
<dbReference type="FunFam" id="3.80.10.10:FF:000400">
    <property type="entry name" value="Nuclear pore complex protein NUP107"/>
    <property type="match status" value="1"/>
</dbReference>
<dbReference type="InterPro" id="IPR003591">
    <property type="entry name" value="Leu-rich_rpt_typical-subtyp"/>
</dbReference>
<dbReference type="SMART" id="SM00220">
    <property type="entry name" value="S_TKc"/>
    <property type="match status" value="1"/>
</dbReference>
<evidence type="ECO:0000256" key="14">
    <source>
        <dbReference type="ARBA" id="ARBA00022989"/>
    </source>
</evidence>
<dbReference type="PANTHER" id="PTHR27000">
    <property type="entry name" value="LEUCINE-RICH REPEAT RECEPTOR-LIKE PROTEIN KINASE FAMILY PROTEIN-RELATED"/>
    <property type="match status" value="1"/>
</dbReference>
<evidence type="ECO:0000256" key="18">
    <source>
        <dbReference type="ARBA" id="ARBA00047899"/>
    </source>
</evidence>
<feature type="transmembrane region" description="Helical" evidence="21">
    <location>
        <begin position="852"/>
        <end position="877"/>
    </location>
</feature>
<dbReference type="InterPro" id="IPR032675">
    <property type="entry name" value="LRR_dom_sf"/>
</dbReference>
<dbReference type="Proteomes" id="UP000826271">
    <property type="component" value="Unassembled WGS sequence"/>
</dbReference>
<keyword evidence="5" id="KW-0723">Serine/threonine-protein kinase</keyword>
<evidence type="ECO:0000256" key="2">
    <source>
        <dbReference type="ARBA" id="ARBA00008684"/>
    </source>
</evidence>
<dbReference type="Pfam" id="PF00560">
    <property type="entry name" value="LRR_1"/>
    <property type="match status" value="14"/>
</dbReference>
<dbReference type="PROSITE" id="PS00108">
    <property type="entry name" value="PROTEIN_KINASE_ST"/>
    <property type="match status" value="1"/>
</dbReference>
<dbReference type="InterPro" id="IPR001611">
    <property type="entry name" value="Leu-rich_rpt"/>
</dbReference>
<dbReference type="InterPro" id="IPR008271">
    <property type="entry name" value="Ser/Thr_kinase_AS"/>
</dbReference>
<keyword evidence="15 21" id="KW-0472">Membrane</keyword>
<comment type="catalytic activity">
    <reaction evidence="18">
        <text>L-threonyl-[protein] + ATP = O-phospho-L-threonyl-[protein] + ADP + H(+)</text>
        <dbReference type="Rhea" id="RHEA:46608"/>
        <dbReference type="Rhea" id="RHEA-COMP:11060"/>
        <dbReference type="Rhea" id="RHEA-COMP:11605"/>
        <dbReference type="ChEBI" id="CHEBI:15378"/>
        <dbReference type="ChEBI" id="CHEBI:30013"/>
        <dbReference type="ChEBI" id="CHEBI:30616"/>
        <dbReference type="ChEBI" id="CHEBI:61977"/>
        <dbReference type="ChEBI" id="CHEBI:456216"/>
        <dbReference type="EC" id="2.7.11.1"/>
    </reaction>
</comment>
<accession>A0AAV6WFP0</accession>
<evidence type="ECO:0000256" key="4">
    <source>
        <dbReference type="ARBA" id="ARBA00022475"/>
    </source>
</evidence>
<dbReference type="InterPro" id="IPR000719">
    <property type="entry name" value="Prot_kinase_dom"/>
</dbReference>
<dbReference type="Gene3D" id="3.80.10.10">
    <property type="entry name" value="Ribonuclease Inhibitor"/>
    <property type="match status" value="4"/>
</dbReference>
<dbReference type="SUPFAM" id="SSF52047">
    <property type="entry name" value="RNI-like"/>
    <property type="match status" value="1"/>
</dbReference>
<evidence type="ECO:0000256" key="9">
    <source>
        <dbReference type="ARBA" id="ARBA00022729"/>
    </source>
</evidence>
<comment type="catalytic activity">
    <reaction evidence="19">
        <text>L-seryl-[protein] + ATP = O-phospho-L-seryl-[protein] + ADP + H(+)</text>
        <dbReference type="Rhea" id="RHEA:17989"/>
        <dbReference type="Rhea" id="RHEA-COMP:9863"/>
        <dbReference type="Rhea" id="RHEA-COMP:11604"/>
        <dbReference type="ChEBI" id="CHEBI:15378"/>
        <dbReference type="ChEBI" id="CHEBI:29999"/>
        <dbReference type="ChEBI" id="CHEBI:30616"/>
        <dbReference type="ChEBI" id="CHEBI:83421"/>
        <dbReference type="ChEBI" id="CHEBI:456216"/>
        <dbReference type="EC" id="2.7.11.1"/>
    </reaction>
</comment>
<evidence type="ECO:0000256" key="16">
    <source>
        <dbReference type="ARBA" id="ARBA00023170"/>
    </source>
</evidence>
<dbReference type="FunFam" id="3.80.10.10:FF:002765">
    <property type="entry name" value="Uncharacterized protein"/>
    <property type="match status" value="1"/>
</dbReference>
<dbReference type="Pfam" id="PF07714">
    <property type="entry name" value="PK_Tyr_Ser-Thr"/>
    <property type="match status" value="1"/>
</dbReference>
<dbReference type="GO" id="GO:0006952">
    <property type="term" value="P:defense response"/>
    <property type="evidence" value="ECO:0007669"/>
    <property type="project" value="UniProtKB-ARBA"/>
</dbReference>
<organism evidence="23 24">
    <name type="scientific">Buddleja alternifolia</name>
    <dbReference type="NCBI Taxonomy" id="168488"/>
    <lineage>
        <taxon>Eukaryota</taxon>
        <taxon>Viridiplantae</taxon>
        <taxon>Streptophyta</taxon>
        <taxon>Embryophyta</taxon>
        <taxon>Tracheophyta</taxon>
        <taxon>Spermatophyta</taxon>
        <taxon>Magnoliopsida</taxon>
        <taxon>eudicotyledons</taxon>
        <taxon>Gunneridae</taxon>
        <taxon>Pentapetalae</taxon>
        <taxon>asterids</taxon>
        <taxon>lamiids</taxon>
        <taxon>Lamiales</taxon>
        <taxon>Scrophulariaceae</taxon>
        <taxon>Buddlejeae</taxon>
        <taxon>Buddleja</taxon>
    </lineage>
</organism>
<keyword evidence="12" id="KW-0418">Kinase</keyword>
<evidence type="ECO:0000256" key="19">
    <source>
        <dbReference type="ARBA" id="ARBA00048679"/>
    </source>
</evidence>
<evidence type="ECO:0000313" key="24">
    <source>
        <dbReference type="Proteomes" id="UP000826271"/>
    </source>
</evidence>
<dbReference type="InterPro" id="IPR017441">
    <property type="entry name" value="Protein_kinase_ATP_BS"/>
</dbReference>
<evidence type="ECO:0000256" key="20">
    <source>
        <dbReference type="PROSITE-ProRule" id="PRU10141"/>
    </source>
</evidence>
<evidence type="ECO:0000256" key="11">
    <source>
        <dbReference type="ARBA" id="ARBA00022741"/>
    </source>
</evidence>
<evidence type="ECO:0000256" key="8">
    <source>
        <dbReference type="ARBA" id="ARBA00022692"/>
    </source>
</evidence>
<dbReference type="EMBL" id="WHWC01000014">
    <property type="protein sequence ID" value="KAG8369554.1"/>
    <property type="molecule type" value="Genomic_DNA"/>
</dbReference>
<dbReference type="PROSITE" id="PS00107">
    <property type="entry name" value="PROTEIN_KINASE_ATP"/>
    <property type="match status" value="1"/>
</dbReference>
<dbReference type="FunFam" id="3.30.200.20:FF:000150">
    <property type="entry name" value="serine/threonine-protein kinase BRI1-like 2"/>
    <property type="match status" value="1"/>
</dbReference>
<keyword evidence="10" id="KW-0677">Repeat</keyword>
<dbReference type="FunFam" id="3.80.10.10:FF:001351">
    <property type="entry name" value="Leucine-rich repeat receptor protein kinase MSL1"/>
    <property type="match status" value="1"/>
</dbReference>
<evidence type="ECO:0000256" key="15">
    <source>
        <dbReference type="ARBA" id="ARBA00023136"/>
    </source>
</evidence>
<protein>
    <recommendedName>
        <fullName evidence="3">non-specific serine/threonine protein kinase</fullName>
        <ecNumber evidence="3">2.7.11.1</ecNumber>
    </recommendedName>
</protein>
<keyword evidence="8 21" id="KW-0812">Transmembrane</keyword>
<evidence type="ECO:0000256" key="13">
    <source>
        <dbReference type="ARBA" id="ARBA00022840"/>
    </source>
</evidence>
<comment type="similarity">
    <text evidence="2">Belongs to the protein kinase superfamily. Ser/Thr protein kinase family.</text>
</comment>
<keyword evidence="17" id="KW-0325">Glycoprotein</keyword>
<proteinExistence type="inferred from homology"/>